<sequence>MAAPNSDKLPVRSQEHGYTEPLGLMQQLQRPSIKLDVVPVLDLLVIALLFSLVFTRFVMVPGVRVDLPDSDMQMQPSSSPVAVLTIGNRGMLFFDGAVFELGSIERGFQQHIEDANTQDVVLLVKTEGTMDLQLFLKLCSMAQRAGFVQVQIAGEHETIPSPNSSLPSAPGASDGGDSGFLSVM</sequence>
<reference evidence="10 11" key="1">
    <citation type="submission" date="2023-04" db="EMBL/GenBank/DDBJ databases">
        <title>A novel bacteria isolated from coastal sediment.</title>
        <authorList>
            <person name="Liu X.-J."/>
            <person name="Du Z.-J."/>
        </authorList>
    </citation>
    <scope>NUCLEOTIDE SEQUENCE [LARGE SCALE GENOMIC DNA]</scope>
    <source>
        <strain evidence="10 11">SDUM461003</strain>
    </source>
</reference>
<feature type="region of interest" description="Disordered" evidence="8">
    <location>
        <begin position="158"/>
        <end position="184"/>
    </location>
</feature>
<organism evidence="10 11">
    <name type="scientific">Thalassobacterium maritimum</name>
    <dbReference type="NCBI Taxonomy" id="3041265"/>
    <lineage>
        <taxon>Bacteria</taxon>
        <taxon>Pseudomonadati</taxon>
        <taxon>Verrucomicrobiota</taxon>
        <taxon>Opitutia</taxon>
        <taxon>Puniceicoccales</taxon>
        <taxon>Coraliomargaritaceae</taxon>
        <taxon>Thalassobacterium</taxon>
    </lineage>
</organism>
<evidence type="ECO:0000313" key="11">
    <source>
        <dbReference type="Proteomes" id="UP001225316"/>
    </source>
</evidence>
<keyword evidence="3" id="KW-1003">Cell membrane</keyword>
<evidence type="ECO:0000256" key="2">
    <source>
        <dbReference type="ARBA" id="ARBA00005811"/>
    </source>
</evidence>
<evidence type="ECO:0000256" key="7">
    <source>
        <dbReference type="RuleBase" id="RU003879"/>
    </source>
</evidence>
<keyword evidence="7" id="KW-0813">Transport</keyword>
<keyword evidence="5 9" id="KW-1133">Transmembrane helix</keyword>
<evidence type="ECO:0000256" key="5">
    <source>
        <dbReference type="ARBA" id="ARBA00022989"/>
    </source>
</evidence>
<evidence type="ECO:0000256" key="1">
    <source>
        <dbReference type="ARBA" id="ARBA00004162"/>
    </source>
</evidence>
<dbReference type="Proteomes" id="UP001225316">
    <property type="component" value="Unassembled WGS sequence"/>
</dbReference>
<dbReference type="InterPro" id="IPR003400">
    <property type="entry name" value="ExbD"/>
</dbReference>
<keyword evidence="11" id="KW-1185">Reference proteome</keyword>
<dbReference type="EMBL" id="JARXHW010000036">
    <property type="protein sequence ID" value="MDQ8208662.1"/>
    <property type="molecule type" value="Genomic_DNA"/>
</dbReference>
<accession>A0ABU1AWY3</accession>
<keyword evidence="7" id="KW-0653">Protein transport</keyword>
<name>A0ABU1AWY3_9BACT</name>
<feature type="transmembrane region" description="Helical" evidence="9">
    <location>
        <begin position="37"/>
        <end position="58"/>
    </location>
</feature>
<dbReference type="Pfam" id="PF02472">
    <property type="entry name" value="ExbD"/>
    <property type="match status" value="1"/>
</dbReference>
<evidence type="ECO:0000256" key="9">
    <source>
        <dbReference type="SAM" id="Phobius"/>
    </source>
</evidence>
<comment type="similarity">
    <text evidence="2 7">Belongs to the ExbD/TolR family.</text>
</comment>
<evidence type="ECO:0000256" key="3">
    <source>
        <dbReference type="ARBA" id="ARBA00022475"/>
    </source>
</evidence>
<evidence type="ECO:0000256" key="4">
    <source>
        <dbReference type="ARBA" id="ARBA00022692"/>
    </source>
</evidence>
<dbReference type="RefSeq" id="WP_308951292.1">
    <property type="nucleotide sequence ID" value="NZ_JARXHW010000036.1"/>
</dbReference>
<evidence type="ECO:0000256" key="6">
    <source>
        <dbReference type="ARBA" id="ARBA00023136"/>
    </source>
</evidence>
<keyword evidence="6 9" id="KW-0472">Membrane</keyword>
<protein>
    <submittedName>
        <fullName evidence="10">Biopolymer transporter ExbD</fullName>
    </submittedName>
</protein>
<keyword evidence="4 7" id="KW-0812">Transmembrane</keyword>
<gene>
    <name evidence="10" type="ORF">QEH52_14140</name>
</gene>
<evidence type="ECO:0000313" key="10">
    <source>
        <dbReference type="EMBL" id="MDQ8208662.1"/>
    </source>
</evidence>
<comment type="subcellular location">
    <subcellularLocation>
        <location evidence="1">Cell membrane</location>
        <topology evidence="1">Single-pass membrane protein</topology>
    </subcellularLocation>
    <subcellularLocation>
        <location evidence="7">Cell membrane</location>
        <topology evidence="7">Single-pass type II membrane protein</topology>
    </subcellularLocation>
</comment>
<proteinExistence type="inferred from homology"/>
<comment type="caution">
    <text evidence="10">The sequence shown here is derived from an EMBL/GenBank/DDBJ whole genome shotgun (WGS) entry which is preliminary data.</text>
</comment>
<evidence type="ECO:0000256" key="8">
    <source>
        <dbReference type="SAM" id="MobiDB-lite"/>
    </source>
</evidence>